<gene>
    <name evidence="1" type="ORF">SAE02_14120</name>
</gene>
<dbReference type="EMBL" id="BJYZ01000006">
    <property type="protein sequence ID" value="GEO37264.1"/>
    <property type="molecule type" value="Genomic_DNA"/>
</dbReference>
<dbReference type="PANTHER" id="PTHR34129">
    <property type="entry name" value="BLR1139 PROTEIN"/>
    <property type="match status" value="1"/>
</dbReference>
<proteinExistence type="predicted"/>
<dbReference type="PANTHER" id="PTHR34129:SF1">
    <property type="entry name" value="DUF952 DOMAIN-CONTAINING PROTEIN"/>
    <property type="match status" value="1"/>
</dbReference>
<dbReference type="InterPro" id="IPR009297">
    <property type="entry name" value="DUF952"/>
</dbReference>
<evidence type="ECO:0000313" key="2">
    <source>
        <dbReference type="Proteomes" id="UP000321523"/>
    </source>
</evidence>
<dbReference type="Gene3D" id="3.20.170.20">
    <property type="entry name" value="Protein of unknown function DUF952"/>
    <property type="match status" value="1"/>
</dbReference>
<accession>A0A512DLA9</accession>
<dbReference type="SUPFAM" id="SSF56399">
    <property type="entry name" value="ADP-ribosylation"/>
    <property type="match status" value="1"/>
</dbReference>
<dbReference type="AlphaFoldDB" id="A0A512DLA9"/>
<name>A0A512DLA9_9PROT</name>
<dbReference type="Proteomes" id="UP000321523">
    <property type="component" value="Unassembled WGS sequence"/>
</dbReference>
<reference evidence="1 2" key="1">
    <citation type="submission" date="2019-07" db="EMBL/GenBank/DDBJ databases">
        <title>Whole genome shotgun sequence of Skermanella aerolata NBRC 106429.</title>
        <authorList>
            <person name="Hosoyama A."/>
            <person name="Uohara A."/>
            <person name="Ohji S."/>
            <person name="Ichikawa N."/>
        </authorList>
    </citation>
    <scope>NUCLEOTIDE SEQUENCE [LARGE SCALE GENOMIC DNA]</scope>
    <source>
        <strain evidence="1 2">NBRC 106429</strain>
    </source>
</reference>
<sequence length="121" mass="12752">MISDTVIHHMCREEEWAAARLSGSYPGSSQDAADGFIHFSTASQIVESAAKHRAGQTGLVLLSVDAARLGAALKWEPSRGGELFPHLYGPLAVGAVTAVDPLPLGPDGRHVFPPSIQGRPD</sequence>
<comment type="caution">
    <text evidence="1">The sequence shown here is derived from an EMBL/GenBank/DDBJ whole genome shotgun (WGS) entry which is preliminary data.</text>
</comment>
<dbReference type="Pfam" id="PF06108">
    <property type="entry name" value="DUF952"/>
    <property type="match status" value="1"/>
</dbReference>
<evidence type="ECO:0000313" key="1">
    <source>
        <dbReference type="EMBL" id="GEO37264.1"/>
    </source>
</evidence>
<organism evidence="1 2">
    <name type="scientific">Skermanella aerolata</name>
    <dbReference type="NCBI Taxonomy" id="393310"/>
    <lineage>
        <taxon>Bacteria</taxon>
        <taxon>Pseudomonadati</taxon>
        <taxon>Pseudomonadota</taxon>
        <taxon>Alphaproteobacteria</taxon>
        <taxon>Rhodospirillales</taxon>
        <taxon>Azospirillaceae</taxon>
        <taxon>Skermanella</taxon>
    </lineage>
</organism>
<protein>
    <submittedName>
        <fullName evidence="1">Dihydroorotate dehydrogenase</fullName>
    </submittedName>
</protein>
<keyword evidence="2" id="KW-1185">Reference proteome</keyword>